<evidence type="ECO:0000256" key="7">
    <source>
        <dbReference type="ARBA" id="ARBA00023136"/>
    </source>
</evidence>
<dbReference type="InterPro" id="IPR039899">
    <property type="entry name" value="BET1_SNARE"/>
</dbReference>
<dbReference type="InterPro" id="IPR000727">
    <property type="entry name" value="T_SNARE_dom"/>
</dbReference>
<proteinExistence type="predicted"/>
<keyword evidence="3" id="KW-0812">Transmembrane</keyword>
<evidence type="ECO:0000259" key="10">
    <source>
        <dbReference type="PROSITE" id="PS50192"/>
    </source>
</evidence>
<dbReference type="OrthoDB" id="261831at2759"/>
<dbReference type="SUPFAM" id="SSF58038">
    <property type="entry name" value="SNARE fusion complex"/>
    <property type="match status" value="1"/>
</dbReference>
<protein>
    <submittedName>
        <fullName evidence="11">Protein transport protein bet1</fullName>
    </submittedName>
</protein>
<dbReference type="GO" id="GO:0015031">
    <property type="term" value="P:protein transport"/>
    <property type="evidence" value="ECO:0007669"/>
    <property type="project" value="UniProtKB-KW"/>
</dbReference>
<evidence type="ECO:0000256" key="5">
    <source>
        <dbReference type="ARBA" id="ARBA00022989"/>
    </source>
</evidence>
<organism evidence="11 12">
    <name type="scientific">Neolecta irregularis (strain DAH-3)</name>
    <dbReference type="NCBI Taxonomy" id="1198029"/>
    <lineage>
        <taxon>Eukaryota</taxon>
        <taxon>Fungi</taxon>
        <taxon>Dikarya</taxon>
        <taxon>Ascomycota</taxon>
        <taxon>Taphrinomycotina</taxon>
        <taxon>Neolectales</taxon>
        <taxon>Neolectaceae</taxon>
        <taxon>Neolecta</taxon>
    </lineage>
</organism>
<dbReference type="AlphaFoldDB" id="A0A1U7LM45"/>
<comment type="subcellular location">
    <subcellularLocation>
        <location evidence="8">Endomembrane system</location>
        <topology evidence="8">Single-pass type IV membrane protein</topology>
    </subcellularLocation>
    <subcellularLocation>
        <location evidence="1">Golgi apparatus membrane</location>
    </subcellularLocation>
</comment>
<evidence type="ECO:0000256" key="9">
    <source>
        <dbReference type="SAM" id="MobiDB-lite"/>
    </source>
</evidence>
<keyword evidence="7" id="KW-0472">Membrane</keyword>
<dbReference type="PANTHER" id="PTHR12791">
    <property type="entry name" value="GOLGI SNARE BET1-RELATED"/>
    <property type="match status" value="1"/>
</dbReference>
<evidence type="ECO:0000256" key="2">
    <source>
        <dbReference type="ARBA" id="ARBA00022448"/>
    </source>
</evidence>
<comment type="caution">
    <text evidence="11">The sequence shown here is derived from an EMBL/GenBank/DDBJ whole genome shotgun (WGS) entry which is preliminary data.</text>
</comment>
<dbReference type="Proteomes" id="UP000186594">
    <property type="component" value="Unassembled WGS sequence"/>
</dbReference>
<dbReference type="PROSITE" id="PS50192">
    <property type="entry name" value="T_SNARE"/>
    <property type="match status" value="1"/>
</dbReference>
<evidence type="ECO:0000256" key="4">
    <source>
        <dbReference type="ARBA" id="ARBA00022927"/>
    </source>
</evidence>
<keyword evidence="2" id="KW-0813">Transport</keyword>
<sequence length="81" mass="9078">MNHLSHRDLRNQPNERSRNASPASFNMATLDSLESQNDERIEGLGAKVRMLKDITVAIGDEVRESSKMLGSMVSSTKLLEY</sequence>
<accession>A0A1U7LM45</accession>
<keyword evidence="6" id="KW-0333">Golgi apparatus</keyword>
<dbReference type="CDD" id="cd15853">
    <property type="entry name" value="SNARE_Bet1"/>
    <property type="match status" value="1"/>
</dbReference>
<name>A0A1U7LM45_NEOID</name>
<evidence type="ECO:0000313" key="12">
    <source>
        <dbReference type="Proteomes" id="UP000186594"/>
    </source>
</evidence>
<feature type="region of interest" description="Disordered" evidence="9">
    <location>
        <begin position="1"/>
        <end position="24"/>
    </location>
</feature>
<reference evidence="11 12" key="1">
    <citation type="submission" date="2016-04" db="EMBL/GenBank/DDBJ databases">
        <title>Evolutionary innovation and constraint leading to complex multicellularity in the Ascomycota.</title>
        <authorList>
            <person name="Cisse O."/>
            <person name="Nguyen A."/>
            <person name="Hewitt D.A."/>
            <person name="Jedd G."/>
            <person name="Stajich J.E."/>
        </authorList>
    </citation>
    <scope>NUCLEOTIDE SEQUENCE [LARGE SCALE GENOMIC DNA]</scope>
    <source>
        <strain evidence="11 12">DAH-3</strain>
    </source>
</reference>
<dbReference type="STRING" id="1198029.A0A1U7LM45"/>
<feature type="compositionally biased region" description="Basic and acidic residues" evidence="9">
    <location>
        <begin position="1"/>
        <end position="18"/>
    </location>
</feature>
<evidence type="ECO:0000256" key="6">
    <source>
        <dbReference type="ARBA" id="ARBA00023034"/>
    </source>
</evidence>
<keyword evidence="12" id="KW-1185">Reference proteome</keyword>
<dbReference type="GO" id="GO:0000139">
    <property type="term" value="C:Golgi membrane"/>
    <property type="evidence" value="ECO:0007669"/>
    <property type="project" value="UniProtKB-SubCell"/>
</dbReference>
<evidence type="ECO:0000256" key="8">
    <source>
        <dbReference type="ARBA" id="ARBA00046280"/>
    </source>
</evidence>
<evidence type="ECO:0000313" key="11">
    <source>
        <dbReference type="EMBL" id="OLL23736.1"/>
    </source>
</evidence>
<keyword evidence="5" id="KW-1133">Transmembrane helix</keyword>
<gene>
    <name evidence="11" type="ORF">NEOLI_005413</name>
</gene>
<feature type="domain" description="T-SNARE coiled-coil homology" evidence="10">
    <location>
        <begin position="31"/>
        <end position="72"/>
    </location>
</feature>
<dbReference type="Gene3D" id="1.20.5.110">
    <property type="match status" value="1"/>
</dbReference>
<evidence type="ECO:0000256" key="1">
    <source>
        <dbReference type="ARBA" id="ARBA00004394"/>
    </source>
</evidence>
<evidence type="ECO:0000256" key="3">
    <source>
        <dbReference type="ARBA" id="ARBA00022692"/>
    </source>
</evidence>
<keyword evidence="4" id="KW-0653">Protein transport</keyword>
<dbReference type="EMBL" id="LXFE01001313">
    <property type="protein sequence ID" value="OLL23736.1"/>
    <property type="molecule type" value="Genomic_DNA"/>
</dbReference>